<dbReference type="InParanoid" id="A0A1X7TUR7"/>
<dbReference type="AlphaFoldDB" id="A0A1X7TUR7"/>
<name>A0A1X7TUR7_AMPQE</name>
<sequence length="26" mass="3190">MRKKFKKISKLNLKNPKIFPRCQKKS</sequence>
<organism evidence="2">
    <name type="scientific">Amphimedon queenslandica</name>
    <name type="common">Sponge</name>
    <dbReference type="NCBI Taxonomy" id="400682"/>
    <lineage>
        <taxon>Eukaryota</taxon>
        <taxon>Metazoa</taxon>
        <taxon>Porifera</taxon>
        <taxon>Demospongiae</taxon>
        <taxon>Heteroscleromorpha</taxon>
        <taxon>Haplosclerida</taxon>
        <taxon>Niphatidae</taxon>
        <taxon>Amphimedon</taxon>
    </lineage>
</organism>
<evidence type="ECO:0000256" key="1">
    <source>
        <dbReference type="SAM" id="MobiDB-lite"/>
    </source>
</evidence>
<accession>A0A1X7TUR7</accession>
<protein>
    <submittedName>
        <fullName evidence="2">Uncharacterized protein</fullName>
    </submittedName>
</protein>
<proteinExistence type="predicted"/>
<evidence type="ECO:0000313" key="2">
    <source>
        <dbReference type="EnsemblMetazoa" id="Aqu2.1.18778_001"/>
    </source>
</evidence>
<feature type="region of interest" description="Disordered" evidence="1">
    <location>
        <begin position="1"/>
        <end position="26"/>
    </location>
</feature>
<reference evidence="2" key="1">
    <citation type="submission" date="2017-05" db="UniProtKB">
        <authorList>
            <consortium name="EnsemblMetazoa"/>
        </authorList>
    </citation>
    <scope>IDENTIFICATION</scope>
</reference>
<dbReference type="EnsemblMetazoa" id="Aqu2.1.18778_001">
    <property type="protein sequence ID" value="Aqu2.1.18778_001"/>
    <property type="gene ID" value="Aqu2.1.18778"/>
</dbReference>